<organism evidence="2 3">
    <name type="scientific">Methylotenera versatilis (strain 301)</name>
    <dbReference type="NCBI Taxonomy" id="666681"/>
    <lineage>
        <taxon>Bacteria</taxon>
        <taxon>Pseudomonadati</taxon>
        <taxon>Pseudomonadota</taxon>
        <taxon>Betaproteobacteria</taxon>
        <taxon>Nitrosomonadales</taxon>
        <taxon>Methylophilaceae</taxon>
        <taxon>Methylotenera</taxon>
    </lineage>
</organism>
<dbReference type="STRING" id="666681.M301_0101"/>
<evidence type="ECO:0000313" key="2">
    <source>
        <dbReference type="EMBL" id="ADI28489.1"/>
    </source>
</evidence>
<sequence length="133" mass="14843" precursor="true">MFKRFSHITIYLLLVLMPLQSIAAANMLICNSMMYMDKVSEKSQMMPCHEHMNSTASNNINQKHDSDSTNSKKYKDACKANCAHCASMCAMAALPSHLKSEALETSAQTFSSAYQSYTSITLPNLQRPPIRLS</sequence>
<gene>
    <name evidence="2" type="ordered locus">M301_0101</name>
</gene>
<dbReference type="Proteomes" id="UP000000383">
    <property type="component" value="Chromosome"/>
</dbReference>
<evidence type="ECO:0000313" key="3">
    <source>
        <dbReference type="Proteomes" id="UP000000383"/>
    </source>
</evidence>
<protein>
    <submittedName>
        <fullName evidence="2">Uncharacterized protein</fullName>
    </submittedName>
</protein>
<feature type="chain" id="PRO_5003094515" evidence="1">
    <location>
        <begin position="24"/>
        <end position="133"/>
    </location>
</feature>
<reference evidence="3" key="1">
    <citation type="submission" date="2010-05" db="EMBL/GenBank/DDBJ databases">
        <title>Complete sequence of Methylotenera sp. 301.</title>
        <authorList>
            <person name="Lucas S."/>
            <person name="Copeland A."/>
            <person name="Lapidus A."/>
            <person name="Cheng J.-F."/>
            <person name="Bruce D."/>
            <person name="Goodwin L."/>
            <person name="Pitluck S."/>
            <person name="Clum A."/>
            <person name="Land M."/>
            <person name="Hauser L."/>
            <person name="Kyrpides N."/>
            <person name="Ivanova N."/>
            <person name="Chistoservova L."/>
            <person name="Kalyuzhnaya M."/>
            <person name="Woyke T."/>
        </authorList>
    </citation>
    <scope>NUCLEOTIDE SEQUENCE [LARGE SCALE GENOMIC DNA]</scope>
    <source>
        <strain evidence="3">301</strain>
    </source>
</reference>
<feature type="signal peptide" evidence="1">
    <location>
        <begin position="1"/>
        <end position="23"/>
    </location>
</feature>
<evidence type="ECO:0000256" key="1">
    <source>
        <dbReference type="SAM" id="SignalP"/>
    </source>
</evidence>
<keyword evidence="1" id="KW-0732">Signal</keyword>
<dbReference type="HOGENOM" id="CLU_1904307_0_0_4"/>
<name>D7DKA4_METV0</name>
<accession>D7DKA4</accession>
<dbReference type="RefSeq" id="WP_013146806.1">
    <property type="nucleotide sequence ID" value="NC_014207.1"/>
</dbReference>
<proteinExistence type="predicted"/>
<dbReference type="AlphaFoldDB" id="D7DKA4"/>
<dbReference type="EMBL" id="CP002056">
    <property type="protein sequence ID" value="ADI28489.1"/>
    <property type="molecule type" value="Genomic_DNA"/>
</dbReference>
<keyword evidence="3" id="KW-1185">Reference proteome</keyword>
<dbReference type="KEGG" id="meh:M301_0101"/>
<reference evidence="2 3" key="2">
    <citation type="journal article" date="2011" name="J. Bacteriol.">
        <title>Genomes of three methylotrophs from a single niche uncover genetic and metabolic divergence of Methylophilaceae.</title>
        <authorList>
            <person name="Lapidus A."/>
            <person name="Clum A."/>
            <person name="Labutti K."/>
            <person name="Kaluzhnaya M.G."/>
            <person name="Lim S."/>
            <person name="Beck D.A."/>
            <person name="Glavina Del Rio T."/>
            <person name="Nolan M."/>
            <person name="Mavromatis K."/>
            <person name="Huntemann M."/>
            <person name="Lucas S."/>
            <person name="Lidstrom M.E."/>
            <person name="Ivanova N."/>
            <person name="Chistoserdova L."/>
        </authorList>
    </citation>
    <scope>NUCLEOTIDE SEQUENCE [LARGE SCALE GENOMIC DNA]</scope>
    <source>
        <strain evidence="2 3">301</strain>
    </source>
</reference>
<dbReference type="eggNOG" id="ENOG5030XXD">
    <property type="taxonomic scope" value="Bacteria"/>
</dbReference>
<dbReference type="OrthoDB" id="8538570at2"/>